<protein>
    <submittedName>
        <fullName evidence="3">Squalene/phytoene synthase family protein</fullName>
    </submittedName>
</protein>
<name>A0ABY6IHD9_STRPE</name>
<proteinExistence type="predicted"/>
<evidence type="ECO:0000256" key="1">
    <source>
        <dbReference type="ARBA" id="ARBA00004684"/>
    </source>
</evidence>
<dbReference type="InterPro" id="IPR019845">
    <property type="entry name" value="Squalene/phytoene_synthase_CS"/>
</dbReference>
<gene>
    <name evidence="3" type="ORF">OGH68_30275</name>
</gene>
<dbReference type="InterPro" id="IPR002060">
    <property type="entry name" value="Squ/phyt_synthse"/>
</dbReference>
<dbReference type="PANTHER" id="PTHR31480">
    <property type="entry name" value="BIFUNCTIONAL LYCOPENE CYCLASE/PHYTOENE SYNTHASE"/>
    <property type="match status" value="1"/>
</dbReference>
<comment type="pathway">
    <text evidence="1">Carotenoid biosynthesis; phytoene biosynthesis.</text>
</comment>
<evidence type="ECO:0000313" key="4">
    <source>
        <dbReference type="Proteomes" id="UP001163878"/>
    </source>
</evidence>
<evidence type="ECO:0000313" key="3">
    <source>
        <dbReference type="EMBL" id="UYQ65332.1"/>
    </source>
</evidence>
<keyword evidence="4" id="KW-1185">Reference proteome</keyword>
<dbReference type="PROSITE" id="PS01045">
    <property type="entry name" value="SQUALEN_PHYTOEN_SYN_2"/>
    <property type="match status" value="1"/>
</dbReference>
<keyword evidence="2" id="KW-0808">Transferase</keyword>
<dbReference type="RefSeq" id="WP_264248432.1">
    <property type="nucleotide sequence ID" value="NZ_CP107567.1"/>
</dbReference>
<organism evidence="3 4">
    <name type="scientific">Streptomyces peucetius</name>
    <dbReference type="NCBI Taxonomy" id="1950"/>
    <lineage>
        <taxon>Bacteria</taxon>
        <taxon>Bacillati</taxon>
        <taxon>Actinomycetota</taxon>
        <taxon>Actinomycetes</taxon>
        <taxon>Kitasatosporales</taxon>
        <taxon>Streptomycetaceae</taxon>
        <taxon>Streptomyces</taxon>
    </lineage>
</organism>
<sequence>MSRNEAPFIGPSELRASYELCEAETRRYLAPMWRAIELLPAAIRHHMYAVHGFALRTDRIADEQRAQADRERRIARWRSDSLAELRSGSSEHPLRRAFVDTVRQRDLDHAVIEEFLDSIQADCASPPVLETFADQRRYARGVAGTIAELWSPLLEPTAPEAVSLTGVLGETCQLVDLFEDMPHDLAAGRCYLPRADLRRLGWSPVTSCGMNGGRN</sequence>
<accession>A0ABY6IHD9</accession>
<dbReference type="InterPro" id="IPR008949">
    <property type="entry name" value="Isoprenoid_synthase_dom_sf"/>
</dbReference>
<dbReference type="Pfam" id="PF00494">
    <property type="entry name" value="SQS_PSY"/>
    <property type="match status" value="1"/>
</dbReference>
<evidence type="ECO:0000256" key="2">
    <source>
        <dbReference type="ARBA" id="ARBA00022679"/>
    </source>
</evidence>
<dbReference type="SUPFAM" id="SSF48576">
    <property type="entry name" value="Terpenoid synthases"/>
    <property type="match status" value="1"/>
</dbReference>
<dbReference type="Proteomes" id="UP001163878">
    <property type="component" value="Chromosome"/>
</dbReference>
<dbReference type="EMBL" id="CP107567">
    <property type="protein sequence ID" value="UYQ65332.1"/>
    <property type="molecule type" value="Genomic_DNA"/>
</dbReference>
<reference evidence="3" key="1">
    <citation type="submission" date="2022-10" db="EMBL/GenBank/DDBJ databases">
        <title>Cytochrome P450 Catalyzes Benzene Ring Formation in the Biosynthesis of Trialkyl-Substituted Aromatic Polyketides.</title>
        <authorList>
            <person name="Zhao E."/>
            <person name="Ge H."/>
        </authorList>
    </citation>
    <scope>NUCLEOTIDE SEQUENCE</scope>
    <source>
        <strain evidence="3">NA0869</strain>
    </source>
</reference>
<dbReference type="Gene3D" id="1.10.600.10">
    <property type="entry name" value="Farnesyl Diphosphate Synthase"/>
    <property type="match status" value="1"/>
</dbReference>